<reference evidence="2" key="2">
    <citation type="submission" date="2014-07" db="EMBL/GenBank/DDBJ databases">
        <authorList>
            <person name="Hull J."/>
        </authorList>
    </citation>
    <scope>NUCLEOTIDE SEQUENCE</scope>
</reference>
<organism evidence="2">
    <name type="scientific">Lygus hesperus</name>
    <name type="common">Western plant bug</name>
    <dbReference type="NCBI Taxonomy" id="30085"/>
    <lineage>
        <taxon>Eukaryota</taxon>
        <taxon>Metazoa</taxon>
        <taxon>Ecdysozoa</taxon>
        <taxon>Arthropoda</taxon>
        <taxon>Hexapoda</taxon>
        <taxon>Insecta</taxon>
        <taxon>Pterygota</taxon>
        <taxon>Neoptera</taxon>
        <taxon>Paraneoptera</taxon>
        <taxon>Hemiptera</taxon>
        <taxon>Heteroptera</taxon>
        <taxon>Panheteroptera</taxon>
        <taxon>Cimicomorpha</taxon>
        <taxon>Miridae</taxon>
        <taxon>Mirini</taxon>
        <taxon>Lygus</taxon>
    </lineage>
</organism>
<keyword evidence="2" id="KW-0378">Hydrolase</keyword>
<name>A0A0A9YS02_LYGHE</name>
<dbReference type="EMBL" id="GBHO01009198">
    <property type="protein sequence ID" value="JAG34406.1"/>
    <property type="molecule type" value="Transcribed_RNA"/>
</dbReference>
<protein>
    <submittedName>
        <fullName evidence="2">Putative neutral protease 2-like ARB_00849</fullName>
    </submittedName>
</protein>
<dbReference type="GO" id="GO:0006508">
    <property type="term" value="P:proteolysis"/>
    <property type="evidence" value="ECO:0007669"/>
    <property type="project" value="UniProtKB-KW"/>
</dbReference>
<reference evidence="3" key="3">
    <citation type="submission" date="2014-09" db="EMBL/GenBank/DDBJ databases">
        <authorList>
            <person name="Magalhaes I.L.F."/>
            <person name="Oliveira U."/>
            <person name="Santos F.R."/>
            <person name="Vidigal T.H.D.A."/>
            <person name="Brescovit A.D."/>
            <person name="Santos A.J."/>
        </authorList>
    </citation>
    <scope>NUCLEOTIDE SEQUENCE</scope>
</reference>
<proteinExistence type="predicted"/>
<dbReference type="GO" id="GO:0008233">
    <property type="term" value="F:peptidase activity"/>
    <property type="evidence" value="ECO:0007669"/>
    <property type="project" value="UniProtKB-KW"/>
</dbReference>
<sequence>MNFLLKYPVGSGRERFFFEKSEAAIENWNGRDECYAKFKSSSYSEVNEIVSSPSSELKSPSLFPCKAHLHSLPTAIQKCWQQSANQSPHEILLWSKTEVGSPYCPDIQFLYKHGSSNSCLRKKPAH</sequence>
<evidence type="ECO:0000313" key="3">
    <source>
        <dbReference type="EMBL" id="JAG63117.1"/>
    </source>
</evidence>
<dbReference type="EMBL" id="GBRD01002704">
    <property type="protein sequence ID" value="JAG63117.1"/>
    <property type="molecule type" value="Transcribed_RNA"/>
</dbReference>
<accession>A0A0A9YS02</accession>
<dbReference type="AlphaFoldDB" id="A0A0A9YS02"/>
<evidence type="ECO:0000313" key="1">
    <source>
        <dbReference type="EMBL" id="JAG26916.1"/>
    </source>
</evidence>
<keyword evidence="2" id="KW-0645">Protease</keyword>
<gene>
    <name evidence="2" type="ORF">CM83_88434</name>
    <name evidence="1" type="ORF">CM83_88435</name>
</gene>
<dbReference type="EMBL" id="GBHO01016688">
    <property type="protein sequence ID" value="JAG26916.1"/>
    <property type="molecule type" value="Transcribed_RNA"/>
</dbReference>
<reference evidence="2" key="1">
    <citation type="journal article" date="2014" name="PLoS ONE">
        <title>Transcriptome-Based Identification of ABC Transporters in the Western Tarnished Plant Bug Lygus hesperus.</title>
        <authorList>
            <person name="Hull J.J."/>
            <person name="Chaney K."/>
            <person name="Geib S.M."/>
            <person name="Fabrick J.A."/>
            <person name="Brent C.S."/>
            <person name="Walsh D."/>
            <person name="Lavine L.C."/>
        </authorList>
    </citation>
    <scope>NUCLEOTIDE SEQUENCE</scope>
</reference>
<evidence type="ECO:0000313" key="2">
    <source>
        <dbReference type="EMBL" id="JAG34406.1"/>
    </source>
</evidence>